<reference evidence="2" key="1">
    <citation type="submission" date="2022-11" db="EMBL/GenBank/DDBJ databases">
        <authorList>
            <person name="Petersen C."/>
        </authorList>
    </citation>
    <scope>NUCLEOTIDE SEQUENCE</scope>
    <source>
        <strain evidence="2">IBT 23319</strain>
    </source>
</reference>
<keyword evidence="1" id="KW-0732">Signal</keyword>
<evidence type="ECO:0000313" key="2">
    <source>
        <dbReference type="EMBL" id="KAJ5242427.1"/>
    </source>
</evidence>
<evidence type="ECO:0008006" key="4">
    <source>
        <dbReference type="Google" id="ProtNLM"/>
    </source>
</evidence>
<dbReference type="Proteomes" id="UP001147733">
    <property type="component" value="Unassembled WGS sequence"/>
</dbReference>
<dbReference type="RefSeq" id="XP_056505431.1">
    <property type="nucleotide sequence ID" value="XM_056639674.1"/>
</dbReference>
<keyword evidence="3" id="KW-1185">Reference proteome</keyword>
<protein>
    <recommendedName>
        <fullName evidence="4">IgE-binding protein</fullName>
    </recommendedName>
</protein>
<reference evidence="2" key="2">
    <citation type="journal article" date="2023" name="IMA Fungus">
        <title>Comparative genomic study of the Penicillium genus elucidates a diverse pangenome and 15 lateral gene transfer events.</title>
        <authorList>
            <person name="Petersen C."/>
            <person name="Sorensen T."/>
            <person name="Nielsen M.R."/>
            <person name="Sondergaard T.E."/>
            <person name="Sorensen J.L."/>
            <person name="Fitzpatrick D.A."/>
            <person name="Frisvad J.C."/>
            <person name="Nielsen K.L."/>
        </authorList>
    </citation>
    <scope>NUCLEOTIDE SEQUENCE</scope>
    <source>
        <strain evidence="2">IBT 23319</strain>
    </source>
</reference>
<accession>A0A9W9PEK2</accession>
<proteinExistence type="predicted"/>
<dbReference type="OrthoDB" id="4287734at2759"/>
<dbReference type="PANTHER" id="PTHR42047:SF1">
    <property type="entry name" value="PROTEIN, PUTATIVE (AFU_ORTHOLOGUE AFUA_6G03560)-RELATED"/>
    <property type="match status" value="1"/>
</dbReference>
<dbReference type="InterPro" id="IPR052820">
    <property type="entry name" value="PhiA_domain"/>
</dbReference>
<feature type="chain" id="PRO_5040740530" description="IgE-binding protein" evidence="1">
    <location>
        <begin position="24"/>
        <end position="204"/>
    </location>
</feature>
<name>A0A9W9PEK2_PENCI</name>
<evidence type="ECO:0000256" key="1">
    <source>
        <dbReference type="SAM" id="SignalP"/>
    </source>
</evidence>
<dbReference type="EMBL" id="JAPQKT010000001">
    <property type="protein sequence ID" value="KAJ5242427.1"/>
    <property type="molecule type" value="Genomic_DNA"/>
</dbReference>
<dbReference type="GeneID" id="81378841"/>
<gene>
    <name evidence="2" type="ORF">N7469_000754</name>
</gene>
<dbReference type="PANTHER" id="PTHR42047">
    <property type="entry name" value="PROTEIN, PUTATIVE (AFU_ORTHOLOGUE AFUA_6G03560)-RELATED"/>
    <property type="match status" value="1"/>
</dbReference>
<feature type="signal peptide" evidence="1">
    <location>
        <begin position="1"/>
        <end position="23"/>
    </location>
</feature>
<organism evidence="2 3">
    <name type="scientific">Penicillium citrinum</name>
    <dbReference type="NCBI Taxonomy" id="5077"/>
    <lineage>
        <taxon>Eukaryota</taxon>
        <taxon>Fungi</taxon>
        <taxon>Dikarya</taxon>
        <taxon>Ascomycota</taxon>
        <taxon>Pezizomycotina</taxon>
        <taxon>Eurotiomycetes</taxon>
        <taxon>Eurotiomycetidae</taxon>
        <taxon>Eurotiales</taxon>
        <taxon>Aspergillaceae</taxon>
        <taxon>Penicillium</taxon>
    </lineage>
</organism>
<dbReference type="AlphaFoldDB" id="A0A9W9PEK2"/>
<sequence length="204" mass="21982">MRRSTLIPFASLMAAASAKTVGGQPTRFDVVVVSEGPVQYRAISQSASFFYLGEGKGFTDSFCPPKVEKAGHCPPGEDTVLKDAHTLDSVVGGQVIYVDSSYAVRASGPDGRSHETDGGSFKFNDSIAGFKYVAGSNYGTWEYRNDGVDGFLACPYNNDIYQLYVNSIDAKPPRGQKVDDCVSFTVGAFEYYLPVSASAAAWQY</sequence>
<evidence type="ECO:0000313" key="3">
    <source>
        <dbReference type="Proteomes" id="UP001147733"/>
    </source>
</evidence>
<comment type="caution">
    <text evidence="2">The sequence shown here is derived from an EMBL/GenBank/DDBJ whole genome shotgun (WGS) entry which is preliminary data.</text>
</comment>